<dbReference type="OrthoDB" id="186625at2759"/>
<dbReference type="GO" id="GO:0005509">
    <property type="term" value="F:calcium ion binding"/>
    <property type="evidence" value="ECO:0007669"/>
    <property type="project" value="InterPro"/>
</dbReference>
<proteinExistence type="predicted"/>
<organism evidence="4">
    <name type="scientific">Perkinsus marinus (strain ATCC 50983 / TXsc)</name>
    <dbReference type="NCBI Taxonomy" id="423536"/>
    <lineage>
        <taxon>Eukaryota</taxon>
        <taxon>Sar</taxon>
        <taxon>Alveolata</taxon>
        <taxon>Perkinsozoa</taxon>
        <taxon>Perkinsea</taxon>
        <taxon>Perkinsida</taxon>
        <taxon>Perkinsidae</taxon>
        <taxon>Perkinsus</taxon>
    </lineage>
</organism>
<dbReference type="PROSITE" id="PS00018">
    <property type="entry name" value="EF_HAND_1"/>
    <property type="match status" value="2"/>
</dbReference>
<dbReference type="RefSeq" id="XP_002765992.1">
    <property type="nucleotide sequence ID" value="XM_002765946.1"/>
</dbReference>
<dbReference type="SUPFAM" id="SSF47473">
    <property type="entry name" value="EF-hand"/>
    <property type="match status" value="1"/>
</dbReference>
<reference evidence="3 4" key="1">
    <citation type="submission" date="2008-07" db="EMBL/GenBank/DDBJ databases">
        <authorList>
            <person name="El-Sayed N."/>
            <person name="Caler E."/>
            <person name="Inman J."/>
            <person name="Amedeo P."/>
            <person name="Hass B."/>
            <person name="Wortman J."/>
        </authorList>
    </citation>
    <scope>NUCLEOTIDE SEQUENCE [LARGE SCALE GENOMIC DNA]</scope>
    <source>
        <strain evidence="4">ATCC 50983 / TXsc</strain>
    </source>
</reference>
<keyword evidence="4" id="KW-1185">Reference proteome</keyword>
<evidence type="ECO:0000256" key="1">
    <source>
        <dbReference type="ARBA" id="ARBA00022837"/>
    </source>
</evidence>
<dbReference type="InterPro" id="IPR002048">
    <property type="entry name" value="EF_hand_dom"/>
</dbReference>
<name>C5LX33_PERM5</name>
<dbReference type="AlphaFoldDB" id="C5LX33"/>
<keyword evidence="1" id="KW-0106">Calcium</keyword>
<feature type="domain" description="EF-hand" evidence="2">
    <location>
        <begin position="171"/>
        <end position="206"/>
    </location>
</feature>
<accession>C5LX33</accession>
<protein>
    <recommendedName>
        <fullName evidence="2">EF-hand domain-containing protein</fullName>
    </recommendedName>
</protein>
<evidence type="ECO:0000313" key="4">
    <source>
        <dbReference type="Proteomes" id="UP000007800"/>
    </source>
</evidence>
<dbReference type="InterPro" id="IPR011992">
    <property type="entry name" value="EF-hand-dom_pair"/>
</dbReference>
<dbReference type="CDD" id="cd00051">
    <property type="entry name" value="EFh"/>
    <property type="match status" value="1"/>
</dbReference>
<evidence type="ECO:0000259" key="2">
    <source>
        <dbReference type="PROSITE" id="PS50222"/>
    </source>
</evidence>
<dbReference type="EMBL" id="GG686343">
    <property type="protein sequence ID" value="EEQ98709.1"/>
    <property type="molecule type" value="Genomic_DNA"/>
</dbReference>
<dbReference type="InterPro" id="IPR018247">
    <property type="entry name" value="EF_Hand_1_Ca_BS"/>
</dbReference>
<dbReference type="Pfam" id="PF13499">
    <property type="entry name" value="EF-hand_7"/>
    <property type="match status" value="1"/>
</dbReference>
<dbReference type="PROSITE" id="PS50222">
    <property type="entry name" value="EF_HAND_2"/>
    <property type="match status" value="2"/>
</dbReference>
<sequence>MRFAEGTIDNEETHHKLIKKKSTAGKGLTASLLKMQKTRNIMQIFKKYIHHRSNGSDDITREQGLLALKDLGLLGLSSADINAVFNKANGNKKNPSVTLSIQMFIPFAGIDIVLNKMHWPSDDDLPHHLHQIQEGLMEIVLIFREIDADDSGEIDASELRTALCNTAGMSSQNELTNARFAEMDIDSDKTVSITEFVRAFLFWSGSFEEDDDDDADE</sequence>
<dbReference type="InParanoid" id="C5LX33"/>
<gene>
    <name evidence="3" type="ORF">Pmar_PMAR001625</name>
</gene>
<feature type="domain" description="EF-hand" evidence="2">
    <location>
        <begin position="134"/>
        <end position="169"/>
    </location>
</feature>
<dbReference type="GeneID" id="9062622"/>
<dbReference type="Gene3D" id="1.10.238.10">
    <property type="entry name" value="EF-hand"/>
    <property type="match status" value="1"/>
</dbReference>
<evidence type="ECO:0000313" key="3">
    <source>
        <dbReference type="EMBL" id="EEQ98709.1"/>
    </source>
</evidence>
<dbReference type="Proteomes" id="UP000007800">
    <property type="component" value="Unassembled WGS sequence"/>
</dbReference>